<name>A0A2T5LPQ4_9EURO</name>
<gene>
    <name evidence="8" type="ORF">P175DRAFT_0535170</name>
</gene>
<dbReference type="InterPro" id="IPR018376">
    <property type="entry name" value="Enoyl-CoA_hyd/isom_CS"/>
</dbReference>
<dbReference type="InterPro" id="IPR014748">
    <property type="entry name" value="Enoyl-CoA_hydra_C"/>
</dbReference>
<dbReference type="InterPro" id="IPR029045">
    <property type="entry name" value="ClpP/crotonase-like_dom_sf"/>
</dbReference>
<dbReference type="RefSeq" id="XP_040749649.1">
    <property type="nucleotide sequence ID" value="XM_040900197.1"/>
</dbReference>
<evidence type="ECO:0000256" key="2">
    <source>
        <dbReference type="ARBA" id="ARBA00004924"/>
    </source>
</evidence>
<accession>A0A2T5LPQ4</accession>
<keyword evidence="6" id="KW-0456">Lyase</keyword>
<dbReference type="Pfam" id="PF00378">
    <property type="entry name" value="ECH_1"/>
    <property type="match status" value="1"/>
</dbReference>
<dbReference type="PROSITE" id="PS00166">
    <property type="entry name" value="ENOYL_COA_HYDRATASE"/>
    <property type="match status" value="1"/>
</dbReference>
<dbReference type="GO" id="GO:0016853">
    <property type="term" value="F:isomerase activity"/>
    <property type="evidence" value="ECO:0007669"/>
    <property type="project" value="UniProtKB-KW"/>
</dbReference>
<dbReference type="GO" id="GO:0006635">
    <property type="term" value="P:fatty acid beta-oxidation"/>
    <property type="evidence" value="ECO:0007669"/>
    <property type="project" value="TreeGrafter"/>
</dbReference>
<evidence type="ECO:0008006" key="10">
    <source>
        <dbReference type="Google" id="ProtNLM"/>
    </source>
</evidence>
<dbReference type="GO" id="GO:0016829">
    <property type="term" value="F:lyase activity"/>
    <property type="evidence" value="ECO:0007669"/>
    <property type="project" value="UniProtKB-KW"/>
</dbReference>
<keyword evidence="4" id="KW-0576">Peroxisome</keyword>
<dbReference type="FunFam" id="3.90.226.10:FF:000074">
    <property type="entry name" value="Enoyl-CoA hydratase (AFU_orthologue AFUA_2G10650)"/>
    <property type="match status" value="1"/>
</dbReference>
<evidence type="ECO:0000256" key="1">
    <source>
        <dbReference type="ARBA" id="ARBA00004275"/>
    </source>
</evidence>
<dbReference type="PANTHER" id="PTHR11941:SF152">
    <property type="entry name" value="ENOYL-COA HYDRATASE_ISOMERASE FAMILY PROTEIN (AFU_ORTHOLOGUE AFUA_3G03410)"/>
    <property type="match status" value="1"/>
</dbReference>
<dbReference type="EMBL" id="MSFN02000008">
    <property type="protein sequence ID" value="PTU18257.1"/>
    <property type="molecule type" value="Genomic_DNA"/>
</dbReference>
<dbReference type="AlphaFoldDB" id="A0A2T5LPQ4"/>
<dbReference type="GO" id="GO:0005739">
    <property type="term" value="C:mitochondrion"/>
    <property type="evidence" value="ECO:0007669"/>
    <property type="project" value="TreeGrafter"/>
</dbReference>
<protein>
    <recommendedName>
        <fullName evidence="10">Enoyl-CoA hydratase</fullName>
    </recommendedName>
</protein>
<evidence type="ECO:0000256" key="3">
    <source>
        <dbReference type="ARBA" id="ARBA00005254"/>
    </source>
</evidence>
<evidence type="ECO:0000256" key="4">
    <source>
        <dbReference type="ARBA" id="ARBA00023140"/>
    </source>
</evidence>
<evidence type="ECO:0000313" key="8">
    <source>
        <dbReference type="EMBL" id="PTU18257.1"/>
    </source>
</evidence>
<evidence type="ECO:0000256" key="6">
    <source>
        <dbReference type="ARBA" id="ARBA00023239"/>
    </source>
</evidence>
<reference evidence="8 9" key="1">
    <citation type="journal article" date="2018" name="Proc. Natl. Acad. Sci. U.S.A.">
        <title>Linking secondary metabolites to gene clusters through genome sequencing of six diverse Aspergillus species.</title>
        <authorList>
            <person name="Kaerboelling I."/>
            <person name="Vesth T.C."/>
            <person name="Frisvad J.C."/>
            <person name="Nybo J.L."/>
            <person name="Theobald S."/>
            <person name="Kuo A."/>
            <person name="Bowyer P."/>
            <person name="Matsuda Y."/>
            <person name="Mondo S."/>
            <person name="Lyhne E.K."/>
            <person name="Kogle M.E."/>
            <person name="Clum A."/>
            <person name="Lipzen A."/>
            <person name="Salamov A."/>
            <person name="Ngan C.Y."/>
            <person name="Daum C."/>
            <person name="Chiniquy J."/>
            <person name="Barry K."/>
            <person name="LaButti K."/>
            <person name="Haridas S."/>
            <person name="Simmons B.A."/>
            <person name="Magnuson J.K."/>
            <person name="Mortensen U.H."/>
            <person name="Larsen T.O."/>
            <person name="Grigoriev I.V."/>
            <person name="Baker S.E."/>
            <person name="Andersen M.R."/>
        </authorList>
    </citation>
    <scope>NUCLEOTIDE SEQUENCE [LARGE SCALE GENOMIC DNA]</scope>
    <source>
        <strain evidence="8 9">IBT 24754</strain>
    </source>
</reference>
<dbReference type="Gene3D" id="3.90.226.10">
    <property type="entry name" value="2-enoyl-CoA Hydratase, Chain A, domain 1"/>
    <property type="match status" value="1"/>
</dbReference>
<evidence type="ECO:0000256" key="5">
    <source>
        <dbReference type="ARBA" id="ARBA00023235"/>
    </source>
</evidence>
<keyword evidence="5" id="KW-0413">Isomerase</keyword>
<proteinExistence type="inferred from homology"/>
<comment type="subcellular location">
    <subcellularLocation>
        <location evidence="1">Peroxisome</location>
    </subcellularLocation>
</comment>
<dbReference type="PANTHER" id="PTHR11941">
    <property type="entry name" value="ENOYL-COA HYDRATASE-RELATED"/>
    <property type="match status" value="1"/>
</dbReference>
<comment type="pathway">
    <text evidence="2">Siderophore biosynthesis.</text>
</comment>
<organism evidence="8 9">
    <name type="scientific">Aspergillus ochraceoroseus IBT 24754</name>
    <dbReference type="NCBI Taxonomy" id="1392256"/>
    <lineage>
        <taxon>Eukaryota</taxon>
        <taxon>Fungi</taxon>
        <taxon>Dikarya</taxon>
        <taxon>Ascomycota</taxon>
        <taxon>Pezizomycotina</taxon>
        <taxon>Eurotiomycetes</taxon>
        <taxon>Eurotiomycetidae</taxon>
        <taxon>Eurotiales</taxon>
        <taxon>Aspergillaceae</taxon>
        <taxon>Aspergillus</taxon>
        <taxon>Aspergillus subgen. Nidulantes</taxon>
    </lineage>
</organism>
<evidence type="ECO:0000256" key="7">
    <source>
        <dbReference type="RuleBase" id="RU003707"/>
    </source>
</evidence>
<comment type="similarity">
    <text evidence="3 7">Belongs to the enoyl-CoA hydratase/isomerase family.</text>
</comment>
<dbReference type="InterPro" id="IPR001753">
    <property type="entry name" value="Enoyl-CoA_hydra/iso"/>
</dbReference>
<dbReference type="Proteomes" id="UP000244073">
    <property type="component" value="Unassembled WGS sequence"/>
</dbReference>
<dbReference type="CDD" id="cd06558">
    <property type="entry name" value="crotonase-like"/>
    <property type="match status" value="1"/>
</dbReference>
<dbReference type="GeneID" id="63817079"/>
<dbReference type="VEuPathDB" id="FungiDB:P175DRAFT_0535170"/>
<dbReference type="OrthoDB" id="2139957at2759"/>
<dbReference type="GO" id="GO:0005777">
    <property type="term" value="C:peroxisome"/>
    <property type="evidence" value="ECO:0007669"/>
    <property type="project" value="UniProtKB-SubCell"/>
</dbReference>
<evidence type="ECO:0000313" key="9">
    <source>
        <dbReference type="Proteomes" id="UP000244073"/>
    </source>
</evidence>
<sequence length="271" mass="29583">MTIDMQHPPVQGALVSFPAPQILLLTLNRPEKRNCISLAMSAEIQRLWEWFDTEPSLQVAIITGTGESFSSGADLKEWNQLNESGTVNEMTAPGLAGLPRRRGGKPIIAAVNGFCLGGGFEMVVNCDIVVASEKATFGLPEVKRGVAAVAGSLPRLVRIIGKQRAAEMALSGMSFPASQLEHWGLVNRVVEHSQLLRTAVEIATAISGNSPDSLRVTMEGLHYAWEIASVEEGSTALVDNWYPRLMAGENFHEGMRAFVEKRSPRWRPYSL</sequence>
<dbReference type="SUPFAM" id="SSF52096">
    <property type="entry name" value="ClpP/crotonase"/>
    <property type="match status" value="1"/>
</dbReference>
<comment type="caution">
    <text evidence="8">The sequence shown here is derived from an EMBL/GenBank/DDBJ whole genome shotgun (WGS) entry which is preliminary data.</text>
</comment>
<dbReference type="Gene3D" id="1.10.12.10">
    <property type="entry name" value="Lyase 2-enoyl-coa Hydratase, Chain A, domain 2"/>
    <property type="match status" value="1"/>
</dbReference>